<organism evidence="7 8">
    <name type="scientific">Haliscomenobacter hydrossis (strain ATCC 27775 / DSM 1100 / LMG 10767 / O)</name>
    <dbReference type="NCBI Taxonomy" id="760192"/>
    <lineage>
        <taxon>Bacteria</taxon>
        <taxon>Pseudomonadati</taxon>
        <taxon>Bacteroidota</taxon>
        <taxon>Saprospiria</taxon>
        <taxon>Saprospirales</taxon>
        <taxon>Haliscomenobacteraceae</taxon>
        <taxon>Haliscomenobacter</taxon>
    </lineage>
</organism>
<dbReference type="HOGENOM" id="CLU_233809_0_0_10"/>
<accession>F4L3Q0</accession>
<keyword evidence="1" id="KW-0645">Protease</keyword>
<dbReference type="InterPro" id="IPR000998">
    <property type="entry name" value="MAM_dom"/>
</dbReference>
<protein>
    <submittedName>
        <fullName evidence="7">MAM protein</fullName>
    </submittedName>
</protein>
<evidence type="ECO:0000259" key="6">
    <source>
        <dbReference type="PROSITE" id="PS51829"/>
    </source>
</evidence>
<proteinExistence type="predicted"/>
<evidence type="ECO:0000313" key="7">
    <source>
        <dbReference type="EMBL" id="AEE48654.1"/>
    </source>
</evidence>
<dbReference type="SUPFAM" id="SSF49899">
    <property type="entry name" value="Concanavalin A-like lectins/glucanases"/>
    <property type="match status" value="1"/>
</dbReference>
<dbReference type="PANTHER" id="PTHR23282:SF101">
    <property type="entry name" value="MAM DOMAIN-CONTAINING PROTEIN"/>
    <property type="match status" value="1"/>
</dbReference>
<feature type="domain" description="Fibronectin type-III" evidence="5">
    <location>
        <begin position="207"/>
        <end position="308"/>
    </location>
</feature>
<dbReference type="SUPFAM" id="SSF49785">
    <property type="entry name" value="Galactose-binding domain-like"/>
    <property type="match status" value="1"/>
</dbReference>
<dbReference type="Pfam" id="PF19081">
    <property type="entry name" value="Ig_7"/>
    <property type="match status" value="1"/>
</dbReference>
<dbReference type="InterPro" id="IPR026444">
    <property type="entry name" value="Secre_tail"/>
</dbReference>
<dbReference type="RefSeq" id="WP_013763218.1">
    <property type="nucleotide sequence ID" value="NC_015510.1"/>
</dbReference>
<dbReference type="NCBIfam" id="TIGR04183">
    <property type="entry name" value="Por_Secre_tail"/>
    <property type="match status" value="1"/>
</dbReference>
<dbReference type="InterPro" id="IPR003961">
    <property type="entry name" value="FN3_dom"/>
</dbReference>
<dbReference type="InterPro" id="IPR002884">
    <property type="entry name" value="P_dom"/>
</dbReference>
<dbReference type="InterPro" id="IPR044023">
    <property type="entry name" value="Ig_7"/>
</dbReference>
<feature type="domain" description="MAM" evidence="4">
    <location>
        <begin position="324"/>
        <end position="484"/>
    </location>
</feature>
<dbReference type="KEGG" id="hhy:Halhy_0746"/>
<sequence length="2006" mass="215448">MRHKYPNQNKPLFALLKAVALSMLCIGTLQGQSGTPLSNPSRCDTAWAIRDFTCPDNNGFFLANLFDIRVNNAPGTVLGRDVYLKEVRLRIQHQWAADLTIRLISPNGTQVILTMNNGGGSDNYGIPDSANCQGYVRFATSACTPIEQGEAPFIDKVYLPQESFLNFNDNQTNANGIWQLLICDDSQQDTGRLEFVELIFAPLSCLPAQSLSIVAQDTTTVVLDWTPSDGCSTGVSIVEYGPPGFVPGTGVQAGAQGRLVPFNSCPPFALQGLLPDTPYDIYIRRTCNGGAFSDNSCPISIRTGCLPPKPTTLETFEGQLICDPICNSPCTQTGIWRNAPNSSFNWLIYQDPTPTPDTGPDNGVGGTGHYAYIETTGFQCANGSRALLQSGCFQLDKKNSDTCHLSFYYHMYGTSIGTLRLEVSVDGGLTWQSLWERKGNQGNQWTRESLSLRKYTNGTVMQFRFVGIKGNGSLGDIGLDHIALHGSTYLGWPEQPYYADADLDGYGSATQLIYSCAANPPTGYVRNNTDCNDQNAAINPGRPEVPCDNLDNNCNGGGDDTVLALPMVVGDTVCSGEAPLIRATPVQGDLIFWYTQPTGGSAIISGQVFFPQLPANNGLVPVIHRYYAEAVDNRLRCFSNGRAEVIVVVNPLPNPVVTEQPEICAQQIFDLNRTKIQDDHFTQASLAFYRALPANAGNLINNPQVSPGSSTKYFYELTSPIGCKKTGEFTLKVNPLPNIVFSPSDSFNLCLESTQLLGATPNGGTGTYRYLWSTGEETAAIRIEAGMETGLKSRYQLTLTDAKGCASVGKVVVTSTNSIDSIRRATTDVSVCNGNNGTLTVEPLNGLPPFKYEWSGAGIRDDSSGVGLGPFRITGLSQGSYRVTITDNSSRGCRFIVRNAIVNGPGVEVRNIDIQPVTCYGAKDGQISLDVRGNPRFKWSNGDTLAVLSKVAGGTYAVTITSGTCSTVIDNLVLNEPDSVRVLAAFTQPTCFASLDGRIDLSVFGGAGNFQYRWSNNSIREDLERVARGAHSVTITDEAGCLYTRSFVLTSPPLLTVAVDSNLAVTCAGNRGGLIRVSGRGGTAPYRYNWQNGVTLPVIRDLSAGNYRVSVTDANNCQTTLTVAVGSPAPLLAKVVTITAPKCFGDTTGRITTTVTGGTAPYRYNWNTGNTTANLNSLGVGTYNVLIRDANGCTADTLKVGLSADSKIALTATINPPTCLGLNNGIVSIAPIGNAPFHYAWEKGDTTNFVLDLSVGKHKVRIRDAQGCLFDTTFVLQPDKQPLLANITAVSPLCFGSRDGFINVQMLRVENPPIQFKWNDGSTEEARRDLTAGLFGLTITDRLGCILEMDSIQLSTPPQLTHEVLGLGQITCNGDSTGFVELAIRGGNAPYRYNWMGSNSTAPSAYRLPAGDYRLFVLDENGCPLNLDFKLIQPSKLNAETRVQVASVCQGDRSNVLSVMATGGSLPYTYEWSTGARSSAILNQPPDDYSVTVTDGNGCSVVPPAIKLRNAGDPLQLSSFITTDISCFGRRDGEVSASITGGTPPYLFVFNNVATPINTIQTSAKVSNLPADNDYQVLVIDSKGCEVRSTVNSIAEPARLRIRRDSIRNSLCGGTIAGGVYVSSSGGNAPYSYKWYNQSTRQLVASTEDLTQVPAGAYYALVSDARMCTDSLAPATVQGNAPLQVASLNITNVRCRGTASGIISVTVQGGRAPYKYTWNNRLGNSSINNLRAGVYNLLVSDADSCKMNFGPFTITEPSNGIEVKDTITAVACNGGTTGALAIGVSGGQAPYRWTWQNAQGQVLGLDVRRLNNLRAGQYSLLVSDADNCSLFFNYAVTQPDPIRVAFEVVSPKGALANGSVKANPTGGTAPYRYRWGNGETTDKLSNIPAGTYTVVITDSKNCQTGESIVVQTTGTFDVAVVEHARIYPNPTTDVLQLELRLKESLPLEVQVLDLTGRVVWRRRLGQHSTLNERIGLRDLPAGTYLLSVNAGGKLVYVERVGKIAHE</sequence>
<evidence type="ECO:0000259" key="4">
    <source>
        <dbReference type="PROSITE" id="PS50060"/>
    </source>
</evidence>
<dbReference type="Proteomes" id="UP000008461">
    <property type="component" value="Chromosome"/>
</dbReference>
<dbReference type="InterPro" id="IPR021655">
    <property type="entry name" value="Put_metal-bd"/>
</dbReference>
<dbReference type="Gene3D" id="2.60.120.260">
    <property type="entry name" value="Galactose-binding domain-like"/>
    <property type="match status" value="1"/>
</dbReference>
<keyword evidence="2" id="KW-0378">Hydrolase</keyword>
<dbReference type="STRING" id="760192.Halhy_0746"/>
<evidence type="ECO:0000256" key="2">
    <source>
        <dbReference type="ARBA" id="ARBA00022801"/>
    </source>
</evidence>
<dbReference type="CDD" id="cd06263">
    <property type="entry name" value="MAM"/>
    <property type="match status" value="1"/>
</dbReference>
<dbReference type="PROSITE" id="PS50853">
    <property type="entry name" value="FN3"/>
    <property type="match status" value="1"/>
</dbReference>
<evidence type="ECO:0000256" key="3">
    <source>
        <dbReference type="SAM" id="SignalP"/>
    </source>
</evidence>
<dbReference type="OrthoDB" id="7794186at2"/>
<dbReference type="PROSITE" id="PS50060">
    <property type="entry name" value="MAM_2"/>
    <property type="match status" value="1"/>
</dbReference>
<evidence type="ECO:0000259" key="5">
    <source>
        <dbReference type="PROSITE" id="PS50853"/>
    </source>
</evidence>
<dbReference type="SMART" id="SM00137">
    <property type="entry name" value="MAM"/>
    <property type="match status" value="1"/>
</dbReference>
<reference evidence="7 8" key="1">
    <citation type="journal article" date="2011" name="Stand. Genomic Sci.">
        <title>Complete genome sequence of Haliscomenobacter hydrossis type strain (O).</title>
        <authorList>
            <consortium name="US DOE Joint Genome Institute (JGI-PGF)"/>
            <person name="Daligault H."/>
            <person name="Lapidus A."/>
            <person name="Zeytun A."/>
            <person name="Nolan M."/>
            <person name="Lucas S."/>
            <person name="Del Rio T.G."/>
            <person name="Tice H."/>
            <person name="Cheng J.F."/>
            <person name="Tapia R."/>
            <person name="Han C."/>
            <person name="Goodwin L."/>
            <person name="Pitluck S."/>
            <person name="Liolios K."/>
            <person name="Pagani I."/>
            <person name="Ivanova N."/>
            <person name="Huntemann M."/>
            <person name="Mavromatis K."/>
            <person name="Mikhailova N."/>
            <person name="Pati A."/>
            <person name="Chen A."/>
            <person name="Palaniappan K."/>
            <person name="Land M."/>
            <person name="Hauser L."/>
            <person name="Brambilla E.M."/>
            <person name="Rohde M."/>
            <person name="Verbarg S."/>
            <person name="Goker M."/>
            <person name="Bristow J."/>
            <person name="Eisen J.A."/>
            <person name="Markowitz V."/>
            <person name="Hugenholtz P."/>
            <person name="Kyrpides N.C."/>
            <person name="Klenk H.P."/>
            <person name="Woyke T."/>
        </authorList>
    </citation>
    <scope>NUCLEOTIDE SEQUENCE [LARGE SCALE GENOMIC DNA]</scope>
    <source>
        <strain evidence="8">ATCC 27775 / DSM 1100 / LMG 10767 / O</strain>
    </source>
</reference>
<keyword evidence="8" id="KW-1185">Reference proteome</keyword>
<reference key="2">
    <citation type="submission" date="2011-04" db="EMBL/GenBank/DDBJ databases">
        <title>Complete sequence of chromosome of Haliscomenobacter hydrossis DSM 1100.</title>
        <authorList>
            <consortium name="US DOE Joint Genome Institute (JGI-PGF)"/>
            <person name="Lucas S."/>
            <person name="Han J."/>
            <person name="Lapidus A."/>
            <person name="Bruce D."/>
            <person name="Goodwin L."/>
            <person name="Pitluck S."/>
            <person name="Peters L."/>
            <person name="Kyrpides N."/>
            <person name="Mavromatis K."/>
            <person name="Ivanova N."/>
            <person name="Ovchinnikova G."/>
            <person name="Pagani I."/>
            <person name="Daligault H."/>
            <person name="Detter J.C."/>
            <person name="Han C."/>
            <person name="Land M."/>
            <person name="Hauser L."/>
            <person name="Markowitz V."/>
            <person name="Cheng J.-F."/>
            <person name="Hugenholtz P."/>
            <person name="Woyke T."/>
            <person name="Wu D."/>
            <person name="Verbarg S."/>
            <person name="Frueling A."/>
            <person name="Brambilla E."/>
            <person name="Klenk H.-P."/>
            <person name="Eisen J.A."/>
        </authorList>
    </citation>
    <scope>NUCLEOTIDE SEQUENCE</scope>
    <source>
        <strain>DSM 1100</strain>
    </source>
</reference>
<dbReference type="InterPro" id="IPR013320">
    <property type="entry name" value="ConA-like_dom_sf"/>
</dbReference>
<feature type="chain" id="PRO_5003316403" evidence="3">
    <location>
        <begin position="32"/>
        <end position="2006"/>
    </location>
</feature>
<dbReference type="CDD" id="cd00063">
    <property type="entry name" value="FN3"/>
    <property type="match status" value="1"/>
</dbReference>
<dbReference type="Pfam" id="PF18962">
    <property type="entry name" value="Por_Secre_tail"/>
    <property type="match status" value="1"/>
</dbReference>
<dbReference type="Pfam" id="PF11617">
    <property type="entry name" value="Cu-binding_MopE"/>
    <property type="match status" value="1"/>
</dbReference>
<gene>
    <name evidence="7" type="ordered locus">Halhy_0746</name>
</gene>
<keyword evidence="3" id="KW-0732">Signal</keyword>
<name>F4L3Q0_HALH1</name>
<dbReference type="Pfam" id="PF13573">
    <property type="entry name" value="SprB"/>
    <property type="match status" value="11"/>
</dbReference>
<dbReference type="InterPro" id="IPR008979">
    <property type="entry name" value="Galactose-bd-like_sf"/>
</dbReference>
<dbReference type="GO" id="GO:0005975">
    <property type="term" value="P:carbohydrate metabolic process"/>
    <property type="evidence" value="ECO:0007669"/>
    <property type="project" value="UniProtKB-ARBA"/>
</dbReference>
<dbReference type="Gene3D" id="2.60.40.740">
    <property type="match status" value="5"/>
</dbReference>
<dbReference type="GO" id="GO:0016020">
    <property type="term" value="C:membrane"/>
    <property type="evidence" value="ECO:0007669"/>
    <property type="project" value="InterPro"/>
</dbReference>
<dbReference type="InterPro" id="IPR051560">
    <property type="entry name" value="MAM_domain-containing"/>
</dbReference>
<evidence type="ECO:0000313" key="8">
    <source>
        <dbReference type="Proteomes" id="UP000008461"/>
    </source>
</evidence>
<feature type="domain" description="P/Homo B" evidence="6">
    <location>
        <begin position="38"/>
        <end position="207"/>
    </location>
</feature>
<dbReference type="Pfam" id="PF01483">
    <property type="entry name" value="P_proprotein"/>
    <property type="match status" value="1"/>
</dbReference>
<dbReference type="eggNOG" id="COG4935">
    <property type="taxonomic scope" value="Bacteria"/>
</dbReference>
<dbReference type="EMBL" id="CP002691">
    <property type="protein sequence ID" value="AEE48654.1"/>
    <property type="molecule type" value="Genomic_DNA"/>
</dbReference>
<evidence type="ECO:0000256" key="1">
    <source>
        <dbReference type="ARBA" id="ARBA00022670"/>
    </source>
</evidence>
<dbReference type="PROSITE" id="PS51829">
    <property type="entry name" value="P_HOMO_B"/>
    <property type="match status" value="1"/>
</dbReference>
<dbReference type="InterPro" id="IPR025667">
    <property type="entry name" value="SprB_repeat"/>
</dbReference>
<dbReference type="GO" id="GO:0004252">
    <property type="term" value="F:serine-type endopeptidase activity"/>
    <property type="evidence" value="ECO:0007669"/>
    <property type="project" value="InterPro"/>
</dbReference>
<feature type="signal peptide" evidence="3">
    <location>
        <begin position="1"/>
        <end position="31"/>
    </location>
</feature>
<dbReference type="GO" id="GO:0006508">
    <property type="term" value="P:proteolysis"/>
    <property type="evidence" value="ECO:0007669"/>
    <property type="project" value="UniProtKB-KW"/>
</dbReference>
<dbReference type="Gene3D" id="2.60.120.200">
    <property type="match status" value="1"/>
</dbReference>
<dbReference type="Pfam" id="PF00629">
    <property type="entry name" value="MAM"/>
    <property type="match status" value="1"/>
</dbReference>
<dbReference type="GO" id="GO:0004553">
    <property type="term" value="F:hydrolase activity, hydrolyzing O-glycosyl compounds"/>
    <property type="evidence" value="ECO:0007669"/>
    <property type="project" value="UniProtKB-ARBA"/>
</dbReference>
<dbReference type="PANTHER" id="PTHR23282">
    <property type="entry name" value="APICAL ENDOSOMAL GLYCOPROTEIN PRECURSOR"/>
    <property type="match status" value="1"/>
</dbReference>